<dbReference type="GO" id="GO:0030694">
    <property type="term" value="C:bacterial-type flagellum basal body, rod"/>
    <property type="evidence" value="ECO:0007669"/>
    <property type="project" value="InterPro"/>
</dbReference>
<keyword evidence="8" id="KW-0282">Flagellum</keyword>
<dbReference type="InterPro" id="IPR001444">
    <property type="entry name" value="Flag_bb_rod_N"/>
</dbReference>
<keyword evidence="8" id="KW-0969">Cilium</keyword>
<keyword evidence="8" id="KW-0966">Cell projection</keyword>
<dbReference type="EMBL" id="CP008796">
    <property type="protein sequence ID" value="AIH03437.1"/>
    <property type="molecule type" value="Genomic_DNA"/>
</dbReference>
<dbReference type="Proteomes" id="UP000028481">
    <property type="component" value="Chromosome"/>
</dbReference>
<dbReference type="eggNOG" id="COG1815">
    <property type="taxonomic scope" value="Bacteria"/>
</dbReference>
<evidence type="ECO:0000259" key="7">
    <source>
        <dbReference type="Pfam" id="PF00460"/>
    </source>
</evidence>
<name>A0A075WXY3_9BACT</name>
<dbReference type="PaxDb" id="289377-HL41_00530"/>
<evidence type="ECO:0000256" key="2">
    <source>
        <dbReference type="ARBA" id="ARBA00009677"/>
    </source>
</evidence>
<protein>
    <recommendedName>
        <fullName evidence="3 6">Flagellar basal body rod protein FlgB</fullName>
    </recommendedName>
</protein>
<dbReference type="PANTHER" id="PTHR30435:SF12">
    <property type="entry name" value="FLAGELLAR BASAL BODY ROD PROTEIN FLGB"/>
    <property type="match status" value="1"/>
</dbReference>
<evidence type="ECO:0000313" key="9">
    <source>
        <dbReference type="Proteomes" id="UP000028481"/>
    </source>
</evidence>
<dbReference type="GO" id="GO:0071978">
    <property type="term" value="P:bacterial-type flagellum-dependent swarming motility"/>
    <property type="evidence" value="ECO:0007669"/>
    <property type="project" value="TreeGrafter"/>
</dbReference>
<dbReference type="InterPro" id="IPR006300">
    <property type="entry name" value="FlgB"/>
</dbReference>
<feature type="domain" description="Flagellar basal body rod protein N-terminal" evidence="7">
    <location>
        <begin position="15"/>
        <end position="39"/>
    </location>
</feature>
<evidence type="ECO:0000313" key="8">
    <source>
        <dbReference type="EMBL" id="AIH03437.1"/>
    </source>
</evidence>
<dbReference type="NCBIfam" id="TIGR01396">
    <property type="entry name" value="FlgB"/>
    <property type="match status" value="1"/>
</dbReference>
<comment type="similarity">
    <text evidence="2 6">Belongs to the flagella basal body rod proteins family.</text>
</comment>
<dbReference type="KEGG" id="tcm:HL41_00530"/>
<sequence length="132" mass="15098">MWGLFEKTFNTVRLALNLRAKRHSLLASNIANVDTPGYRRRDLPFEKVMQVYLSNEPNLKTTRPKHITGKESLVKNLTETVERWQTLGTPNNVSLEEEISALTENQLMYEATLQALAKELERLKEAITEGGK</sequence>
<dbReference type="AlphaFoldDB" id="A0A075WXY3"/>
<dbReference type="Pfam" id="PF00460">
    <property type="entry name" value="Flg_bb_rod"/>
    <property type="match status" value="1"/>
</dbReference>
<evidence type="ECO:0000256" key="6">
    <source>
        <dbReference type="PIRNR" id="PIRNR002889"/>
    </source>
</evidence>
<dbReference type="RefSeq" id="WP_038063127.1">
    <property type="nucleotide sequence ID" value="NZ_CP008796.1"/>
</dbReference>
<accession>A0A075WXY3</accession>
<dbReference type="HOGENOM" id="CLU_125463_3_0_0"/>
<dbReference type="STRING" id="289377.HL41_00530"/>
<evidence type="ECO:0000256" key="4">
    <source>
        <dbReference type="ARBA" id="ARBA00023143"/>
    </source>
</evidence>
<dbReference type="PIRSF" id="PIRSF002889">
    <property type="entry name" value="Rod_FlgB"/>
    <property type="match status" value="1"/>
</dbReference>
<proteinExistence type="inferred from homology"/>
<organism evidence="8 9">
    <name type="scientific">Thermodesulfobacterium commune DSM 2178</name>
    <dbReference type="NCBI Taxonomy" id="289377"/>
    <lineage>
        <taxon>Bacteria</taxon>
        <taxon>Pseudomonadati</taxon>
        <taxon>Thermodesulfobacteriota</taxon>
        <taxon>Thermodesulfobacteria</taxon>
        <taxon>Thermodesulfobacteriales</taxon>
        <taxon>Thermodesulfobacteriaceae</taxon>
        <taxon>Thermodesulfobacterium</taxon>
    </lineage>
</organism>
<reference evidence="8 9" key="1">
    <citation type="journal article" date="2015" name="Genome Announc.">
        <title>Genome Sequence of a Sulfate-Reducing Thermophilic Bacterium, Thermodesulfobacterium commune DSM 2178T (Phylum Thermodesulfobacteria).</title>
        <authorList>
            <person name="Bhatnagar S."/>
            <person name="Badger J.H."/>
            <person name="Madupu R."/>
            <person name="Khouri H.M."/>
            <person name="O'Connor E.M."/>
            <person name="Robb F.T."/>
            <person name="Ward N.L."/>
            <person name="Eisen J.A."/>
        </authorList>
    </citation>
    <scope>NUCLEOTIDE SEQUENCE [LARGE SCALE GENOMIC DNA]</scope>
    <source>
        <strain evidence="8 9">DSM 2178</strain>
    </source>
</reference>
<keyword evidence="4 6" id="KW-0975">Bacterial flagellum</keyword>
<evidence type="ECO:0000256" key="3">
    <source>
        <dbReference type="ARBA" id="ARBA00014376"/>
    </source>
</evidence>
<keyword evidence="9" id="KW-1185">Reference proteome</keyword>
<comment type="subunit">
    <text evidence="6">The basal body constitutes a major portion of the flagellar organelle and consists of a number of rings mounted on a central rod.</text>
</comment>
<gene>
    <name evidence="8" type="ORF">HL41_00530</name>
</gene>
<dbReference type="InterPro" id="IPR019776">
    <property type="entry name" value="Flagellar_basal_body_rod_CS"/>
</dbReference>
<dbReference type="PROSITE" id="PS00588">
    <property type="entry name" value="FLAGELLA_BB_ROD"/>
    <property type="match status" value="1"/>
</dbReference>
<dbReference type="PANTHER" id="PTHR30435">
    <property type="entry name" value="FLAGELLAR PROTEIN"/>
    <property type="match status" value="1"/>
</dbReference>
<evidence type="ECO:0000256" key="1">
    <source>
        <dbReference type="ARBA" id="ARBA00004117"/>
    </source>
</evidence>
<evidence type="ECO:0000256" key="5">
    <source>
        <dbReference type="ARBA" id="ARBA00024934"/>
    </source>
</evidence>
<comment type="function">
    <text evidence="5 6">Structural component of flagellum, the bacterial motility apparatus. Part of the rod structure of flagellar basal body.</text>
</comment>
<dbReference type="OrthoDB" id="9792068at2"/>
<comment type="subcellular location">
    <subcellularLocation>
        <location evidence="1 6">Bacterial flagellum basal body</location>
    </subcellularLocation>
</comment>